<dbReference type="Proteomes" id="UP000005317">
    <property type="component" value="Unassembled WGS sequence"/>
</dbReference>
<protein>
    <recommendedName>
        <fullName evidence="1">XACb0070 ribbon-helix-helix domain-containing protein</fullName>
    </recommendedName>
</protein>
<keyword evidence="3" id="KW-1185">Reference proteome</keyword>
<sequence>MADTVRWTISVSPETDLSLRGFLGAQGMKKGDLSKFVEDAVRWRMLDRTVQMVKARNQDIATDALETMIDEAVRAVRAERKATAQNG</sequence>
<dbReference type="AlphaFoldDB" id="A0A656HAY0"/>
<dbReference type="InterPro" id="IPR013321">
    <property type="entry name" value="Arc_rbn_hlx_hlx"/>
</dbReference>
<dbReference type="Pfam" id="PF16762">
    <property type="entry name" value="RHH_6"/>
    <property type="match status" value="1"/>
</dbReference>
<organism evidence="2 3">
    <name type="scientific">Thiothrix nivea (strain ATCC 35100 / DSM 5205 / JP2)</name>
    <dbReference type="NCBI Taxonomy" id="870187"/>
    <lineage>
        <taxon>Bacteria</taxon>
        <taxon>Pseudomonadati</taxon>
        <taxon>Pseudomonadota</taxon>
        <taxon>Gammaproteobacteria</taxon>
        <taxon>Thiotrichales</taxon>
        <taxon>Thiotrichaceae</taxon>
        <taxon>Thiothrix</taxon>
    </lineage>
</organism>
<dbReference type="InterPro" id="IPR031914">
    <property type="entry name" value="XACb0070_RHH_dom"/>
</dbReference>
<evidence type="ECO:0000259" key="1">
    <source>
        <dbReference type="Pfam" id="PF16762"/>
    </source>
</evidence>
<feature type="domain" description="XACb0070 ribbon-helix-helix" evidence="1">
    <location>
        <begin position="3"/>
        <end position="77"/>
    </location>
</feature>
<evidence type="ECO:0000313" key="3">
    <source>
        <dbReference type="Proteomes" id="UP000005317"/>
    </source>
</evidence>
<dbReference type="Gene3D" id="1.10.1220.10">
    <property type="entry name" value="Met repressor-like"/>
    <property type="match status" value="1"/>
</dbReference>
<reference evidence="3" key="1">
    <citation type="journal article" date="2011" name="Stand. Genomic Sci.">
        <title>Genome sequence of the filamentous, gliding Thiothrix nivea neotype strain (JP2(T)).</title>
        <authorList>
            <person name="Lapidus A."/>
            <person name="Nolan M."/>
            <person name="Lucas S."/>
            <person name="Glavina Del Rio T."/>
            <person name="Tice H."/>
            <person name="Cheng J.F."/>
            <person name="Tapia R."/>
            <person name="Han C."/>
            <person name="Goodwin L."/>
            <person name="Pitluck S."/>
            <person name="Liolios K."/>
            <person name="Pagani I."/>
            <person name="Ivanova N."/>
            <person name="Huntemann M."/>
            <person name="Mavromatis K."/>
            <person name="Mikhailova N."/>
            <person name="Pati A."/>
            <person name="Chen A."/>
            <person name="Palaniappan K."/>
            <person name="Land M."/>
            <person name="Brambilla E.M."/>
            <person name="Rohde M."/>
            <person name="Abt B."/>
            <person name="Verbarg S."/>
            <person name="Goker M."/>
            <person name="Bristow J."/>
            <person name="Eisen J.A."/>
            <person name="Markowitz V."/>
            <person name="Hugenholtz P."/>
            <person name="Kyrpides N.C."/>
            <person name="Klenk H.P."/>
            <person name="Woyke T."/>
        </authorList>
    </citation>
    <scope>NUCLEOTIDE SEQUENCE [LARGE SCALE GENOMIC DNA]</scope>
    <source>
        <strain evidence="3">ATCC 35100 / DSM 5205 / JP2</strain>
    </source>
</reference>
<name>A0A656HAY0_THINJ</name>
<dbReference type="RefSeq" id="WP_002707884.1">
    <property type="nucleotide sequence ID" value="NZ_JH651384.1"/>
</dbReference>
<gene>
    <name evidence="2" type="ORF">Thini_1323</name>
</gene>
<accession>A0A656HAY0</accession>
<proteinExistence type="predicted"/>
<dbReference type="OrthoDB" id="5296807at2"/>
<evidence type="ECO:0000313" key="2">
    <source>
        <dbReference type="EMBL" id="EIJ33938.1"/>
    </source>
</evidence>
<dbReference type="EMBL" id="JH651384">
    <property type="protein sequence ID" value="EIJ33938.1"/>
    <property type="molecule type" value="Genomic_DNA"/>
</dbReference>
<dbReference type="GO" id="GO:0006355">
    <property type="term" value="P:regulation of DNA-templated transcription"/>
    <property type="evidence" value="ECO:0007669"/>
    <property type="project" value="InterPro"/>
</dbReference>